<evidence type="ECO:0000313" key="1">
    <source>
        <dbReference type="EMBL" id="GAA2924524.1"/>
    </source>
</evidence>
<keyword evidence="2" id="KW-1185">Reference proteome</keyword>
<reference evidence="2" key="1">
    <citation type="journal article" date="2019" name="Int. J. Syst. Evol. Microbiol.">
        <title>The Global Catalogue of Microorganisms (GCM) 10K type strain sequencing project: providing services to taxonomists for standard genome sequencing and annotation.</title>
        <authorList>
            <consortium name="The Broad Institute Genomics Platform"/>
            <consortium name="The Broad Institute Genome Sequencing Center for Infectious Disease"/>
            <person name="Wu L."/>
            <person name="Ma J."/>
        </authorList>
    </citation>
    <scope>NUCLEOTIDE SEQUENCE [LARGE SCALE GENOMIC DNA]</scope>
    <source>
        <strain evidence="2">JCM 9650</strain>
    </source>
</reference>
<proteinExistence type="predicted"/>
<comment type="caution">
    <text evidence="1">The sequence shown here is derived from an EMBL/GenBank/DDBJ whole genome shotgun (WGS) entry which is preliminary data.</text>
</comment>
<dbReference type="Proteomes" id="UP001501423">
    <property type="component" value="Unassembled WGS sequence"/>
</dbReference>
<dbReference type="RefSeq" id="WP_346089130.1">
    <property type="nucleotide sequence ID" value="NZ_BAAAVA010000025.1"/>
</dbReference>
<protein>
    <submittedName>
        <fullName evidence="1">Uncharacterized protein</fullName>
    </submittedName>
</protein>
<sequence>MDESLSFESFLEGAKKSAHRAMDDHGRGDYDEFALHGGVAVERLVKAFLVSKNPVYLLEIRNGSPDMLLYLGGHLEMSADKVRTVGAKDAIKRLRTLGLLPPDPKLDLLIELRNGTAHTSGGDQAKALLPALAETVAALLESIDLPMDAFWGRWTSAVYIAVDKQRDEVERDVEIRIRQAWHRFSDRFTGLPEGAMEKVLQEPRPTIGGMVMGPISITSGEDLLAMIGSMTCPACGGRAQVKLTPVNSSSTGAKLIPESLRCHLCALELNSPDEMRASGTDIQVAGISASLFNSWDRTLPSEVEFGETHAG</sequence>
<organism evidence="1 2">
    <name type="scientific">Streptomyces erythrogriseus</name>
    <dbReference type="NCBI Taxonomy" id="284027"/>
    <lineage>
        <taxon>Bacteria</taxon>
        <taxon>Bacillati</taxon>
        <taxon>Actinomycetota</taxon>
        <taxon>Actinomycetes</taxon>
        <taxon>Kitasatosporales</taxon>
        <taxon>Streptomycetaceae</taxon>
        <taxon>Streptomyces</taxon>
        <taxon>Streptomyces griseoincarnatus group</taxon>
    </lineage>
</organism>
<accession>A0ABP6J7Q0</accession>
<name>A0ABP6J7Q0_9ACTN</name>
<gene>
    <name evidence="1" type="ORF">GCM10010478_26260</name>
</gene>
<dbReference type="EMBL" id="BAAAVA010000025">
    <property type="protein sequence ID" value="GAA2924524.1"/>
    <property type="molecule type" value="Genomic_DNA"/>
</dbReference>
<evidence type="ECO:0000313" key="2">
    <source>
        <dbReference type="Proteomes" id="UP001501423"/>
    </source>
</evidence>